<name>A0A5S5BFD5_STUST</name>
<dbReference type="AlphaFoldDB" id="A0A5S5BFD5"/>
<dbReference type="OrthoDB" id="6889028at2"/>
<dbReference type="RefSeq" id="WP_148924551.1">
    <property type="nucleotide sequence ID" value="NZ_VNHQ01000012.1"/>
</dbReference>
<dbReference type="EMBL" id="VNHQ01000012">
    <property type="protein sequence ID" value="TYP65032.1"/>
    <property type="molecule type" value="Genomic_DNA"/>
</dbReference>
<protein>
    <submittedName>
        <fullName evidence="1">Uncharacterized protein</fullName>
    </submittedName>
</protein>
<reference evidence="1 2" key="1">
    <citation type="submission" date="2019-07" db="EMBL/GenBank/DDBJ databases">
        <title>Deep subsurface shale carbon reservoir microbial communities from Ohio and West Virginia, USA.</title>
        <authorList>
            <person name="Wrighton K."/>
        </authorList>
    </citation>
    <scope>NUCLEOTIDE SEQUENCE [LARGE SCALE GENOMIC DNA]</scope>
    <source>
        <strain evidence="1 2">NP_8Ht</strain>
    </source>
</reference>
<evidence type="ECO:0000313" key="2">
    <source>
        <dbReference type="Proteomes" id="UP000324282"/>
    </source>
</evidence>
<proteinExistence type="predicted"/>
<gene>
    <name evidence="1" type="ORF">A9A72_122155</name>
</gene>
<organism evidence="1 2">
    <name type="scientific">Stutzerimonas stutzeri</name>
    <name type="common">Pseudomonas stutzeri</name>
    <dbReference type="NCBI Taxonomy" id="316"/>
    <lineage>
        <taxon>Bacteria</taxon>
        <taxon>Pseudomonadati</taxon>
        <taxon>Pseudomonadota</taxon>
        <taxon>Gammaproteobacteria</taxon>
        <taxon>Pseudomonadales</taxon>
        <taxon>Pseudomonadaceae</taxon>
        <taxon>Stutzerimonas</taxon>
    </lineage>
</organism>
<comment type="caution">
    <text evidence="1">The sequence shown here is derived from an EMBL/GenBank/DDBJ whole genome shotgun (WGS) entry which is preliminary data.</text>
</comment>
<dbReference type="Proteomes" id="UP000324282">
    <property type="component" value="Unassembled WGS sequence"/>
</dbReference>
<accession>A0A5S5BFD5</accession>
<sequence>MLSERRENHTLRRHIDCLLSAGASLTGRSPIILDFHECTFSMRDGKLFNENGLRSLVAVIARHVWSSAELQQVAIEICLGQLDTRQTELSPSREAKRISFL</sequence>
<evidence type="ECO:0000313" key="1">
    <source>
        <dbReference type="EMBL" id="TYP65032.1"/>
    </source>
</evidence>